<proteinExistence type="predicted"/>
<evidence type="ECO:0000313" key="4">
    <source>
        <dbReference type="Proteomes" id="UP000291301"/>
    </source>
</evidence>
<keyword evidence="3" id="KW-0378">Hydrolase</keyword>
<dbReference type="GO" id="GO:0016787">
    <property type="term" value="F:hydrolase activity"/>
    <property type="evidence" value="ECO:0007669"/>
    <property type="project" value="UniProtKB-KW"/>
</dbReference>
<evidence type="ECO:0000313" key="3">
    <source>
        <dbReference type="EMBL" id="TCD14350.1"/>
    </source>
</evidence>
<dbReference type="InterPro" id="IPR012338">
    <property type="entry name" value="Beta-lactam/transpept-like"/>
</dbReference>
<gene>
    <name evidence="3" type="ORF">E0D97_09770</name>
</gene>
<evidence type="ECO:0000256" key="1">
    <source>
        <dbReference type="SAM" id="Phobius"/>
    </source>
</evidence>
<keyword evidence="1" id="KW-0812">Transmembrane</keyword>
<keyword evidence="1" id="KW-0472">Membrane</keyword>
<dbReference type="PANTHER" id="PTHR43283:SF7">
    <property type="entry name" value="BETA-LACTAMASE-RELATED DOMAIN-CONTAINING PROTEIN"/>
    <property type="match status" value="1"/>
</dbReference>
<dbReference type="EMBL" id="SJST01000003">
    <property type="protein sequence ID" value="TCD14350.1"/>
    <property type="molecule type" value="Genomic_DNA"/>
</dbReference>
<accession>A0A4R0PAT7</accession>
<dbReference type="RefSeq" id="WP_131568293.1">
    <property type="nucleotide sequence ID" value="NZ_JAINFK010000002.1"/>
</dbReference>
<evidence type="ECO:0000259" key="2">
    <source>
        <dbReference type="Pfam" id="PF00144"/>
    </source>
</evidence>
<dbReference type="Proteomes" id="UP000291301">
    <property type="component" value="Unassembled WGS sequence"/>
</dbReference>
<keyword evidence="1" id="KW-1133">Transmembrane helix</keyword>
<dbReference type="PANTHER" id="PTHR43283">
    <property type="entry name" value="BETA-LACTAMASE-RELATED"/>
    <property type="match status" value="1"/>
</dbReference>
<dbReference type="OrthoDB" id="9814204at2"/>
<organism evidence="3 4">
    <name type="scientific">Oricola cellulosilytica</name>
    <dbReference type="NCBI Taxonomy" id="1429082"/>
    <lineage>
        <taxon>Bacteria</taxon>
        <taxon>Pseudomonadati</taxon>
        <taxon>Pseudomonadota</taxon>
        <taxon>Alphaproteobacteria</taxon>
        <taxon>Hyphomicrobiales</taxon>
        <taxon>Ahrensiaceae</taxon>
        <taxon>Oricola</taxon>
    </lineage>
</organism>
<protein>
    <submittedName>
        <fullName evidence="3">Class C beta-lactamase-related serine hydrolase</fullName>
    </submittedName>
</protein>
<dbReference type="AlphaFoldDB" id="A0A4R0PAT7"/>
<dbReference type="InterPro" id="IPR050789">
    <property type="entry name" value="Diverse_Enzym_Activities"/>
</dbReference>
<name>A0A4R0PAT7_9HYPH</name>
<dbReference type="Pfam" id="PF00144">
    <property type="entry name" value="Beta-lactamase"/>
    <property type="match status" value="1"/>
</dbReference>
<feature type="transmembrane region" description="Helical" evidence="1">
    <location>
        <begin position="7"/>
        <end position="24"/>
    </location>
</feature>
<keyword evidence="4" id="KW-1185">Reference proteome</keyword>
<sequence>MRIVKTIVVLILIGAVGLAVWLAIAPPDLVRVGANYSAKIVCSNVFIASRDPQQVLKVDVQAPGHPLLRLMRVSVDRDSGEVHAGLFGIFGGGAALYREGIGCATVADGDFDAARLDFVADDIREPQPGEWPDGDQIETPDNMDVDAVLNDPALTGPGMRAVIVVKDGRIVAERYGDGFDAETPLLGWSMTKTVTAVLIGRLVREGRLDIAGAGLFDGWTGSPRADITAADLLGMASDLVWNEGYGNVSDVTRMLYLEPDMAAFAAAHPLDEQTLGGIGAEFLYSSGTTVLLSRVWQDTFEDPAEALAWPREALFDPLGMRSAILETDARGTFAGSSYMYATARDWARFGQFLAQRGVWGGRSLLPVGFVDWMTEPHPASNGEYGRGHVWLRPPNGGSGGDDAELPPDAFFMSGHDGQSVTVVPSENLVVVRMGLTPSKLGYKVSYLVDALIGALAE</sequence>
<dbReference type="Gene3D" id="3.40.710.10">
    <property type="entry name" value="DD-peptidase/beta-lactamase superfamily"/>
    <property type="match status" value="1"/>
</dbReference>
<reference evidence="3 4" key="1">
    <citation type="journal article" date="2015" name="Antonie Van Leeuwenhoek">
        <title>Oricola cellulosilytica gen. nov., sp. nov., a cellulose-degrading bacterium of the family Phyllobacteriaceae isolated from surface seashore water, and emended descriptions of Mesorhizobium loti and Phyllobacterium myrsinacearum.</title>
        <authorList>
            <person name="Hameed A."/>
            <person name="Shahina M."/>
            <person name="Lai W.A."/>
            <person name="Lin S.Y."/>
            <person name="Young L.S."/>
            <person name="Liu Y.C."/>
            <person name="Hsu Y.H."/>
            <person name="Young C.C."/>
        </authorList>
    </citation>
    <scope>NUCLEOTIDE SEQUENCE [LARGE SCALE GENOMIC DNA]</scope>
    <source>
        <strain evidence="3 4">KCTC 52183</strain>
    </source>
</reference>
<feature type="domain" description="Beta-lactamase-related" evidence="2">
    <location>
        <begin position="161"/>
        <end position="433"/>
    </location>
</feature>
<dbReference type="InterPro" id="IPR001466">
    <property type="entry name" value="Beta-lactam-related"/>
</dbReference>
<dbReference type="SUPFAM" id="SSF56601">
    <property type="entry name" value="beta-lactamase/transpeptidase-like"/>
    <property type="match status" value="1"/>
</dbReference>
<comment type="caution">
    <text evidence="3">The sequence shown here is derived from an EMBL/GenBank/DDBJ whole genome shotgun (WGS) entry which is preliminary data.</text>
</comment>